<keyword evidence="1" id="KW-0812">Transmembrane</keyword>
<dbReference type="HOGENOM" id="CLU_3038863_0_0_2"/>
<evidence type="ECO:0000256" key="1">
    <source>
        <dbReference type="SAM" id="Phobius"/>
    </source>
</evidence>
<proteinExistence type="predicted"/>
<dbReference type="KEGG" id="nev:NTE_00382"/>
<feature type="transmembrane region" description="Helical" evidence="1">
    <location>
        <begin position="6"/>
        <end position="25"/>
    </location>
</feature>
<sequence length="54" mass="5745">MEPVGLVSVVLGSIVLAAMATLIVVDGIKRRSMGRQAISAIDGRWKKLKVEIPA</sequence>
<dbReference type="AlphaFoldDB" id="A0A075MT03"/>
<organism evidence="2 3">
    <name type="scientific">Candidatus Nitrososphaera evergladensis SR1</name>
    <dbReference type="NCBI Taxonomy" id="1459636"/>
    <lineage>
        <taxon>Archaea</taxon>
        <taxon>Nitrososphaerota</taxon>
        <taxon>Nitrososphaeria</taxon>
        <taxon>Nitrososphaerales</taxon>
        <taxon>Nitrososphaeraceae</taxon>
        <taxon>Nitrososphaera</taxon>
    </lineage>
</organism>
<accession>A0A075MT03</accession>
<dbReference type="EMBL" id="CP007174">
    <property type="protein sequence ID" value="AIF82464.1"/>
    <property type="molecule type" value="Genomic_DNA"/>
</dbReference>
<keyword evidence="1" id="KW-1133">Transmembrane helix</keyword>
<dbReference type="OrthoDB" id="378959at2157"/>
<keyword evidence="1" id="KW-0472">Membrane</keyword>
<protein>
    <submittedName>
        <fullName evidence="2">Uncharacterized protein</fullName>
    </submittedName>
</protein>
<dbReference type="RefSeq" id="WP_158384962.1">
    <property type="nucleotide sequence ID" value="NZ_CP007174.1"/>
</dbReference>
<evidence type="ECO:0000313" key="2">
    <source>
        <dbReference type="EMBL" id="AIF82464.1"/>
    </source>
</evidence>
<dbReference type="GeneID" id="43502556"/>
<gene>
    <name evidence="2" type="ORF">NTE_00382</name>
</gene>
<evidence type="ECO:0000313" key="3">
    <source>
        <dbReference type="Proteomes" id="UP000028194"/>
    </source>
</evidence>
<dbReference type="STRING" id="1459636.NTE_00382"/>
<keyword evidence="3" id="KW-1185">Reference proteome</keyword>
<dbReference type="Proteomes" id="UP000028194">
    <property type="component" value="Chromosome"/>
</dbReference>
<reference evidence="2 3" key="1">
    <citation type="journal article" date="2014" name="PLoS ONE">
        <title>Genome Sequence of Candidatus Nitrososphaera evergladensis from Group I.1b Enriched from Everglades Soil Reveals Novel Genomic Features of the Ammonia-Oxidizing Archaea.</title>
        <authorList>
            <person name="Zhalnina K.V."/>
            <person name="Dias R."/>
            <person name="Leonard M.T."/>
            <person name="Dorr de Quadros P."/>
            <person name="Camargo F.A."/>
            <person name="Drew J.C."/>
            <person name="Farmerie W.G."/>
            <person name="Daroub S.H."/>
            <person name="Triplett E.W."/>
        </authorList>
    </citation>
    <scope>NUCLEOTIDE SEQUENCE [LARGE SCALE GENOMIC DNA]</scope>
    <source>
        <strain evidence="2 3">SR1</strain>
    </source>
</reference>
<name>A0A075MT03_9ARCH</name>